<keyword evidence="8" id="KW-1185">Reference proteome</keyword>
<dbReference type="HOGENOM" id="CLU_007884_0_2_1"/>
<dbReference type="GO" id="GO:0008115">
    <property type="term" value="F:sarcosine oxidase activity"/>
    <property type="evidence" value="ECO:0007669"/>
    <property type="project" value="TreeGrafter"/>
</dbReference>
<dbReference type="Gene3D" id="3.50.50.60">
    <property type="entry name" value="FAD/NAD(P)-binding domain"/>
    <property type="match status" value="1"/>
</dbReference>
<keyword evidence="3" id="KW-0285">Flavoprotein</keyword>
<dbReference type="Proteomes" id="UP000054321">
    <property type="component" value="Unassembled WGS sequence"/>
</dbReference>
<dbReference type="Gene3D" id="3.30.9.10">
    <property type="entry name" value="D-Amino Acid Oxidase, subunit A, domain 2"/>
    <property type="match status" value="1"/>
</dbReference>
<dbReference type="PANTHER" id="PTHR10961:SF37">
    <property type="entry name" value="FAD DEPENDENT OXIDOREDUCTASE DOMAIN-CONTAINING PROTEIN"/>
    <property type="match status" value="1"/>
</dbReference>
<evidence type="ECO:0000256" key="4">
    <source>
        <dbReference type="ARBA" id="ARBA00022827"/>
    </source>
</evidence>
<reference evidence="7 8" key="1">
    <citation type="submission" date="2014-04" db="EMBL/GenBank/DDBJ databases">
        <authorList>
            <consortium name="DOE Joint Genome Institute"/>
            <person name="Kuo A."/>
            <person name="Martino E."/>
            <person name="Perotto S."/>
            <person name="Kohler A."/>
            <person name="Nagy L.G."/>
            <person name="Floudas D."/>
            <person name="Copeland A."/>
            <person name="Barry K.W."/>
            <person name="Cichocki N."/>
            <person name="Veneault-Fourrey C."/>
            <person name="LaButti K."/>
            <person name="Lindquist E.A."/>
            <person name="Lipzen A."/>
            <person name="Lundell T."/>
            <person name="Morin E."/>
            <person name="Murat C."/>
            <person name="Sun H."/>
            <person name="Tunlid A."/>
            <person name="Henrissat B."/>
            <person name="Grigoriev I.V."/>
            <person name="Hibbett D.S."/>
            <person name="Martin F."/>
            <person name="Nordberg H.P."/>
            <person name="Cantor M.N."/>
            <person name="Hua S.X."/>
        </authorList>
    </citation>
    <scope>NUCLEOTIDE SEQUENCE [LARGE SCALE GENOMIC DNA]</scope>
    <source>
        <strain evidence="7 8">Zn</strain>
    </source>
</reference>
<dbReference type="InterPro" id="IPR045170">
    <property type="entry name" value="MTOX"/>
</dbReference>
<dbReference type="STRING" id="913774.A0A0C3HN88"/>
<comment type="cofactor">
    <cofactor evidence="1">
        <name>FAD</name>
        <dbReference type="ChEBI" id="CHEBI:57692"/>
    </cofactor>
</comment>
<accession>A0A0C3HN88</accession>
<dbReference type="SUPFAM" id="SSF51905">
    <property type="entry name" value="FAD/NAD(P)-binding domain"/>
    <property type="match status" value="1"/>
</dbReference>
<organism evidence="7 8">
    <name type="scientific">Oidiodendron maius (strain Zn)</name>
    <dbReference type="NCBI Taxonomy" id="913774"/>
    <lineage>
        <taxon>Eukaryota</taxon>
        <taxon>Fungi</taxon>
        <taxon>Dikarya</taxon>
        <taxon>Ascomycota</taxon>
        <taxon>Pezizomycotina</taxon>
        <taxon>Leotiomycetes</taxon>
        <taxon>Leotiomycetes incertae sedis</taxon>
        <taxon>Myxotrichaceae</taxon>
        <taxon>Oidiodendron</taxon>
    </lineage>
</organism>
<dbReference type="GO" id="GO:0051698">
    <property type="term" value="F:saccharopine oxidase activity"/>
    <property type="evidence" value="ECO:0007669"/>
    <property type="project" value="TreeGrafter"/>
</dbReference>
<evidence type="ECO:0000256" key="5">
    <source>
        <dbReference type="ARBA" id="ARBA00023002"/>
    </source>
</evidence>
<evidence type="ECO:0000256" key="2">
    <source>
        <dbReference type="ARBA" id="ARBA00010989"/>
    </source>
</evidence>
<evidence type="ECO:0000256" key="3">
    <source>
        <dbReference type="ARBA" id="ARBA00022630"/>
    </source>
</evidence>
<evidence type="ECO:0000259" key="6">
    <source>
        <dbReference type="Pfam" id="PF01266"/>
    </source>
</evidence>
<dbReference type="InterPro" id="IPR006076">
    <property type="entry name" value="FAD-dep_OxRdtase"/>
</dbReference>
<dbReference type="Pfam" id="PF01266">
    <property type="entry name" value="DAO"/>
    <property type="match status" value="1"/>
</dbReference>
<keyword evidence="5" id="KW-0560">Oxidoreductase</keyword>
<gene>
    <name evidence="7" type="ORF">OIDMADRAFT_142366</name>
</gene>
<dbReference type="GO" id="GO:0050660">
    <property type="term" value="F:flavin adenine dinucleotide binding"/>
    <property type="evidence" value="ECO:0007669"/>
    <property type="project" value="InterPro"/>
</dbReference>
<evidence type="ECO:0000256" key="1">
    <source>
        <dbReference type="ARBA" id="ARBA00001974"/>
    </source>
</evidence>
<evidence type="ECO:0000313" key="7">
    <source>
        <dbReference type="EMBL" id="KIN04490.1"/>
    </source>
</evidence>
<protein>
    <recommendedName>
        <fullName evidence="6">FAD dependent oxidoreductase domain-containing protein</fullName>
    </recommendedName>
</protein>
<evidence type="ECO:0000313" key="8">
    <source>
        <dbReference type="Proteomes" id="UP000054321"/>
    </source>
</evidence>
<proteinExistence type="inferred from homology"/>
<dbReference type="AlphaFoldDB" id="A0A0C3HN88"/>
<dbReference type="OrthoDB" id="2219495at2759"/>
<dbReference type="EMBL" id="KN832872">
    <property type="protein sequence ID" value="KIN04490.1"/>
    <property type="molecule type" value="Genomic_DNA"/>
</dbReference>
<name>A0A0C3HN88_OIDMZ</name>
<dbReference type="InterPro" id="IPR036188">
    <property type="entry name" value="FAD/NAD-bd_sf"/>
</dbReference>
<dbReference type="PANTHER" id="PTHR10961">
    <property type="entry name" value="PEROXISOMAL SARCOSINE OXIDASE"/>
    <property type="match status" value="1"/>
</dbReference>
<reference evidence="8" key="2">
    <citation type="submission" date="2015-01" db="EMBL/GenBank/DDBJ databases">
        <title>Evolutionary Origins and Diversification of the Mycorrhizal Mutualists.</title>
        <authorList>
            <consortium name="DOE Joint Genome Institute"/>
            <consortium name="Mycorrhizal Genomics Consortium"/>
            <person name="Kohler A."/>
            <person name="Kuo A."/>
            <person name="Nagy L.G."/>
            <person name="Floudas D."/>
            <person name="Copeland A."/>
            <person name="Barry K.W."/>
            <person name="Cichocki N."/>
            <person name="Veneault-Fourrey C."/>
            <person name="LaButti K."/>
            <person name="Lindquist E.A."/>
            <person name="Lipzen A."/>
            <person name="Lundell T."/>
            <person name="Morin E."/>
            <person name="Murat C."/>
            <person name="Riley R."/>
            <person name="Ohm R."/>
            <person name="Sun H."/>
            <person name="Tunlid A."/>
            <person name="Henrissat B."/>
            <person name="Grigoriev I.V."/>
            <person name="Hibbett D.S."/>
            <person name="Martin F."/>
        </authorList>
    </citation>
    <scope>NUCLEOTIDE SEQUENCE [LARGE SCALE GENOMIC DNA]</scope>
    <source>
        <strain evidence="8">Zn</strain>
    </source>
</reference>
<dbReference type="InParanoid" id="A0A0C3HN88"/>
<keyword evidence="4" id="KW-0274">FAD</keyword>
<sequence>MSPYEESYLLIGAGCFGASTALHLKRIYPAAKVTLVDRTPFPCPTAAAHDLNKIVRAEYEDPLYLKLALEALKIWNCDPIFKPWFHRTGLVFASDAIRGDAVISNYESLIGHSPTMMLAPEDIKSRFGGIFRDADWTGVSKCTWSPQAGWADAEQALQSVIQAAVELGVKYISTTVSAVSFDKHGVCQGVQTHTGERLTADHTILCTGAYTAQLLADSAPQWKELQLDGRMVAAAACMGIFKVPKDQMPKFEEAPVIVFPESAYPGESIPAGPAGLVKCTHELSFTNKIYHKRSRQWISVPPRRKSQMTWSQDIPQGLKYEVMKVRDMIYGGWLENLEPVSYRMCWDAVTPNQDFIICEHPYSKSLYIAGGGSFHGWKFLPNIGQYVVKMLHGKLDEKEKKRWGWNRSNTGGACQMYNPVRDLKDIEMYDGSCTIAIKGTYISIL</sequence>
<comment type="similarity">
    <text evidence="2">Belongs to the MSOX/MTOX family.</text>
</comment>
<feature type="domain" description="FAD dependent oxidoreductase" evidence="6">
    <location>
        <begin position="11"/>
        <end position="389"/>
    </location>
</feature>